<dbReference type="GO" id="GO:0031593">
    <property type="term" value="F:polyubiquitin modification-dependent protein binding"/>
    <property type="evidence" value="ECO:0007669"/>
    <property type="project" value="TreeGrafter"/>
</dbReference>
<proteinExistence type="predicted"/>
<feature type="compositionally biased region" description="Low complexity" evidence="1">
    <location>
        <begin position="319"/>
        <end position="355"/>
    </location>
</feature>
<dbReference type="FunFam" id="3.10.20.90:FF:000183">
    <property type="entry name" value="Ubiquitin domain-containing protein DSK2b"/>
    <property type="match status" value="1"/>
</dbReference>
<dbReference type="InterPro" id="IPR006636">
    <property type="entry name" value="STI1_HS-bd"/>
</dbReference>
<dbReference type="InterPro" id="IPR029071">
    <property type="entry name" value="Ubiquitin-like_domsf"/>
</dbReference>
<dbReference type="InterPro" id="IPR015496">
    <property type="entry name" value="Ubiquilin"/>
</dbReference>
<dbReference type="EMBL" id="RXIC02000020">
    <property type="protein sequence ID" value="KAB1223282.1"/>
    <property type="molecule type" value="Genomic_DNA"/>
</dbReference>
<feature type="domain" description="Ubiquitin-like" evidence="3">
    <location>
        <begin position="22"/>
        <end position="91"/>
    </location>
</feature>
<accession>A0A6A1WDB2</accession>
<dbReference type="CDD" id="cd14399">
    <property type="entry name" value="UBA_PLICs"/>
    <property type="match status" value="1"/>
</dbReference>
<dbReference type="InterPro" id="IPR019956">
    <property type="entry name" value="Ubiquitin_dom"/>
</dbReference>
<evidence type="ECO:0000313" key="4">
    <source>
        <dbReference type="EMBL" id="KAB1223282.1"/>
    </source>
</evidence>
<sequence length="563" mass="59900">MGADGNSSEPKVSGGGEEEQVVVINIRCSNGSKFTVRTSLESSVTAFKAALAQNCDVPPDQQRLIYKGRILKDDQTLESYGLQAEHTVHMVRGFASAASTPAAANAIATGNSESPNNTPGVTRGVGSNEGGGLGNAGLGSPLFPGLGFHALGSGEASGLFGAGLPEFEQVQQQLTQNPNMMREIMNMPAIQSLMNNPDLMRSLIMSNPQMREIIDRNPELAHVLNDPGILRQTIEAARNPELMREMMRNTDRAMSNIEASPEGFNMLRRMYENVQEPFLNATTMGGNTGNDLNSNPFAALLGNQVGTQGGAQVGDATNSPSTTGSDTTSGLTSPNTNPLPNPWSNTIGGTQTTTTRPNPAGDTRAPGIGGLGGLGLPDMEHMVNGVPDAAGLNQFLQNPAVSQMMQSLLSNPQYMNQILSLNPQLRGMFDMNPQLREMMQNPDLLRQLTNPETMQQMLALQQSLLSRLNQRQSTQDQGQTGGATGTPNNAALELMMNMFGGLGAGSLSVPNNPNVPPEELYATQLSQLQEMGFFDTQENIRALRATSGNVHAAVERLLGNPGQ</sequence>
<dbReference type="Pfam" id="PF00240">
    <property type="entry name" value="ubiquitin"/>
    <property type="match status" value="1"/>
</dbReference>
<organism evidence="4 5">
    <name type="scientific">Morella rubra</name>
    <name type="common">Chinese bayberry</name>
    <dbReference type="NCBI Taxonomy" id="262757"/>
    <lineage>
        <taxon>Eukaryota</taxon>
        <taxon>Viridiplantae</taxon>
        <taxon>Streptophyta</taxon>
        <taxon>Embryophyta</taxon>
        <taxon>Tracheophyta</taxon>
        <taxon>Spermatophyta</taxon>
        <taxon>Magnoliopsida</taxon>
        <taxon>eudicotyledons</taxon>
        <taxon>Gunneridae</taxon>
        <taxon>Pentapetalae</taxon>
        <taxon>rosids</taxon>
        <taxon>fabids</taxon>
        <taxon>Fagales</taxon>
        <taxon>Myricaceae</taxon>
        <taxon>Morella</taxon>
    </lineage>
</organism>
<dbReference type="PANTHER" id="PTHR10677">
    <property type="entry name" value="UBIQUILIN"/>
    <property type="match status" value="1"/>
</dbReference>
<dbReference type="GO" id="GO:0005829">
    <property type="term" value="C:cytosol"/>
    <property type="evidence" value="ECO:0007669"/>
    <property type="project" value="TreeGrafter"/>
</dbReference>
<dbReference type="FunFam" id="1.10.8.10:FF:000042">
    <property type="entry name" value="Ubiquitin domain-containing protein DSK2b"/>
    <property type="match status" value="1"/>
</dbReference>
<reference evidence="4 5" key="1">
    <citation type="journal article" date="2019" name="Plant Biotechnol. J.">
        <title>The red bayberry genome and genetic basis of sex determination.</title>
        <authorList>
            <person name="Jia H.M."/>
            <person name="Jia H.J."/>
            <person name="Cai Q.L."/>
            <person name="Wang Y."/>
            <person name="Zhao H.B."/>
            <person name="Yang W.F."/>
            <person name="Wang G.Y."/>
            <person name="Li Y.H."/>
            <person name="Zhan D.L."/>
            <person name="Shen Y.T."/>
            <person name="Niu Q.F."/>
            <person name="Chang L."/>
            <person name="Qiu J."/>
            <person name="Zhao L."/>
            <person name="Xie H.B."/>
            <person name="Fu W.Y."/>
            <person name="Jin J."/>
            <person name="Li X.W."/>
            <person name="Jiao Y."/>
            <person name="Zhou C.C."/>
            <person name="Tu T."/>
            <person name="Chai C.Y."/>
            <person name="Gao J.L."/>
            <person name="Fan L.J."/>
            <person name="van de Weg E."/>
            <person name="Wang J.Y."/>
            <person name="Gao Z.S."/>
        </authorList>
    </citation>
    <scope>NUCLEOTIDE SEQUENCE [LARGE SCALE GENOMIC DNA]</scope>
    <source>
        <tissue evidence="4">Leaves</tissue>
    </source>
</reference>
<dbReference type="InterPro" id="IPR015940">
    <property type="entry name" value="UBA"/>
</dbReference>
<dbReference type="PRINTS" id="PR00348">
    <property type="entry name" value="UBIQUITIN"/>
</dbReference>
<dbReference type="CDD" id="cd16106">
    <property type="entry name" value="Ubl_Dsk2p_like"/>
    <property type="match status" value="1"/>
</dbReference>
<gene>
    <name evidence="4" type="ORF">CJ030_MR2G002403</name>
</gene>
<keyword evidence="5" id="KW-1185">Reference proteome</keyword>
<dbReference type="Gene3D" id="3.10.20.90">
    <property type="entry name" value="Phosphatidylinositol 3-kinase Catalytic Subunit, Chain A, domain 1"/>
    <property type="match status" value="1"/>
</dbReference>
<dbReference type="SMART" id="SM00165">
    <property type="entry name" value="UBA"/>
    <property type="match status" value="1"/>
</dbReference>
<feature type="compositionally biased region" description="Low complexity" evidence="1">
    <location>
        <begin position="467"/>
        <end position="478"/>
    </location>
</feature>
<name>A0A6A1WDB2_9ROSI</name>
<comment type="caution">
    <text evidence="4">The sequence shown here is derived from an EMBL/GenBank/DDBJ whole genome shotgun (WGS) entry which is preliminary data.</text>
</comment>
<feature type="compositionally biased region" description="Polar residues" evidence="1">
    <location>
        <begin position="110"/>
        <end position="120"/>
    </location>
</feature>
<dbReference type="InterPro" id="IPR000626">
    <property type="entry name" value="Ubiquitin-like_dom"/>
</dbReference>
<dbReference type="Proteomes" id="UP000516437">
    <property type="component" value="Chromosome 2"/>
</dbReference>
<feature type="region of interest" description="Disordered" evidence="1">
    <location>
        <begin position="308"/>
        <end position="371"/>
    </location>
</feature>
<dbReference type="Gene3D" id="1.10.260.100">
    <property type="match status" value="1"/>
</dbReference>
<dbReference type="SUPFAM" id="SSF54236">
    <property type="entry name" value="Ubiquitin-like"/>
    <property type="match status" value="1"/>
</dbReference>
<dbReference type="PANTHER" id="PTHR10677:SF3">
    <property type="entry name" value="FI07626P-RELATED"/>
    <property type="match status" value="1"/>
</dbReference>
<evidence type="ECO:0000256" key="1">
    <source>
        <dbReference type="SAM" id="MobiDB-lite"/>
    </source>
</evidence>
<dbReference type="OrthoDB" id="267397at2759"/>
<dbReference type="InterPro" id="IPR009060">
    <property type="entry name" value="UBA-like_sf"/>
</dbReference>
<dbReference type="FunFam" id="1.10.260.100:FF:000005">
    <property type="entry name" value="Ubiquitin domain-containing protein DSK2b"/>
    <property type="match status" value="1"/>
</dbReference>
<dbReference type="AlphaFoldDB" id="A0A6A1WDB2"/>
<dbReference type="SMART" id="SM00213">
    <property type="entry name" value="UBQ"/>
    <property type="match status" value="1"/>
</dbReference>
<evidence type="ECO:0000259" key="2">
    <source>
        <dbReference type="PROSITE" id="PS50030"/>
    </source>
</evidence>
<evidence type="ECO:0000259" key="3">
    <source>
        <dbReference type="PROSITE" id="PS50053"/>
    </source>
</evidence>
<dbReference type="Gene3D" id="1.10.8.10">
    <property type="entry name" value="DNA helicase RuvA subunit, C-terminal domain"/>
    <property type="match status" value="1"/>
</dbReference>
<evidence type="ECO:0000313" key="5">
    <source>
        <dbReference type="Proteomes" id="UP000516437"/>
    </source>
</evidence>
<dbReference type="Pfam" id="PF00627">
    <property type="entry name" value="UBA"/>
    <property type="match status" value="1"/>
</dbReference>
<dbReference type="PROSITE" id="PS50053">
    <property type="entry name" value="UBIQUITIN_2"/>
    <property type="match status" value="1"/>
</dbReference>
<feature type="region of interest" description="Disordered" evidence="1">
    <location>
        <begin position="467"/>
        <end position="488"/>
    </location>
</feature>
<dbReference type="Pfam" id="PF23195">
    <property type="entry name" value="UBQLN1"/>
    <property type="match status" value="2"/>
</dbReference>
<dbReference type="PROSITE" id="PS50030">
    <property type="entry name" value="UBA"/>
    <property type="match status" value="1"/>
</dbReference>
<dbReference type="GO" id="GO:0005634">
    <property type="term" value="C:nucleus"/>
    <property type="evidence" value="ECO:0007669"/>
    <property type="project" value="UniProtKB-ARBA"/>
</dbReference>
<protein>
    <submittedName>
        <fullName evidence="4">Ubiquitin domain-containing protein DSK2b</fullName>
    </submittedName>
</protein>
<dbReference type="SMART" id="SM00727">
    <property type="entry name" value="STI1"/>
    <property type="match status" value="4"/>
</dbReference>
<dbReference type="GO" id="GO:0006511">
    <property type="term" value="P:ubiquitin-dependent protein catabolic process"/>
    <property type="evidence" value="ECO:0007669"/>
    <property type="project" value="TreeGrafter"/>
</dbReference>
<feature type="domain" description="UBA" evidence="2">
    <location>
        <begin position="516"/>
        <end position="560"/>
    </location>
</feature>
<dbReference type="SUPFAM" id="SSF46934">
    <property type="entry name" value="UBA-like"/>
    <property type="match status" value="1"/>
</dbReference>
<feature type="region of interest" description="Disordered" evidence="1">
    <location>
        <begin position="107"/>
        <end position="133"/>
    </location>
</feature>